<accession>A0A4S2N542</accession>
<evidence type="ECO:0000256" key="7">
    <source>
        <dbReference type="ARBA" id="ARBA00022723"/>
    </source>
</evidence>
<evidence type="ECO:0000256" key="9">
    <source>
        <dbReference type="ARBA" id="ARBA00022801"/>
    </source>
</evidence>
<dbReference type="SMART" id="SM00631">
    <property type="entry name" value="Zn_pept"/>
    <property type="match status" value="1"/>
</dbReference>
<keyword evidence="6" id="KW-0645">Protease</keyword>
<name>A0A4S2N542_9PEZI</name>
<evidence type="ECO:0000256" key="3">
    <source>
        <dbReference type="ARBA" id="ARBA00005988"/>
    </source>
</evidence>
<dbReference type="PANTHER" id="PTHR11705:SF147">
    <property type="entry name" value="INACTIVE METALLOCARBOXYPEPTIDASE ECM14"/>
    <property type="match status" value="1"/>
</dbReference>
<keyword evidence="12" id="KW-1015">Disulfide bond</keyword>
<proteinExistence type="inferred from homology"/>
<keyword evidence="5" id="KW-0121">Carboxypeptidase</keyword>
<dbReference type="Gene3D" id="3.30.70.340">
    <property type="entry name" value="Metallocarboxypeptidase-like"/>
    <property type="match status" value="1"/>
</dbReference>
<evidence type="ECO:0000313" key="21">
    <source>
        <dbReference type="Proteomes" id="UP000298138"/>
    </source>
</evidence>
<dbReference type="SUPFAM" id="SSF53187">
    <property type="entry name" value="Zn-dependent exopeptidases"/>
    <property type="match status" value="1"/>
</dbReference>
<dbReference type="FunFam" id="3.40.630.10:FF:000084">
    <property type="entry name" value="Carboxypeptidase B2"/>
    <property type="match status" value="1"/>
</dbReference>
<dbReference type="GO" id="GO:0008270">
    <property type="term" value="F:zinc ion binding"/>
    <property type="evidence" value="ECO:0007669"/>
    <property type="project" value="InterPro"/>
</dbReference>
<feature type="domain" description="Peptidase M14" evidence="19">
    <location>
        <begin position="165"/>
        <end position="474"/>
    </location>
</feature>
<dbReference type="GO" id="GO:0004181">
    <property type="term" value="F:metallocarboxypeptidase activity"/>
    <property type="evidence" value="ECO:0007669"/>
    <property type="project" value="InterPro"/>
</dbReference>
<evidence type="ECO:0000256" key="8">
    <source>
        <dbReference type="ARBA" id="ARBA00022729"/>
    </source>
</evidence>
<dbReference type="STRING" id="341454.A0A4S2N542"/>
<evidence type="ECO:0000256" key="6">
    <source>
        <dbReference type="ARBA" id="ARBA00022670"/>
    </source>
</evidence>
<evidence type="ECO:0000256" key="5">
    <source>
        <dbReference type="ARBA" id="ARBA00022645"/>
    </source>
</evidence>
<dbReference type="GO" id="GO:0006508">
    <property type="term" value="P:proteolysis"/>
    <property type="evidence" value="ECO:0007669"/>
    <property type="project" value="UniProtKB-KW"/>
</dbReference>
<keyword evidence="9" id="KW-0378">Hydrolase</keyword>
<sequence>MRFSTLLTTGLLLQDNTVLGATINSQTTEAPQLQPQPWFDRLRSLLPFPKDSDTAPIEIPHRISRYDQHVVLRFNISGEAQTNALANAISTLYLDQWTSAKDHVDIGLSSKDIPSLLQLLPKNMHDQHSTLVKNVTEVALNTEPSARGRREMEKAALQHNLFFAEYQPLSVITSWMKFLQSMFPGFVSIESIGDTFEGRPIQALKVGSHRGDSDEPKPIIVITGASHAREWISVSTVAYMAYSLVTGYGKGMKGIDAMVDKYDWVFIPTLNVDGYVYTWESDRLWKKNRQENSLSFCKGIDLDRAYDYHFDSSPQSSSNPCSPMYPGSRPFEAPEARHFSRYLANQTSPIAAILDLHSYSQSILYPYSYSCSHRPHNLENIAELATGLAKTIRLTSGERYEVGSACDETGFVGYPGASGSGSMIDYMHGVQRVPFTYQIKLRDTGAHGFLLPKDQIVPTGEEMWAVLRYLAVWLADMDNGPTMKKDGGMEL</sequence>
<dbReference type="Proteomes" id="UP000298138">
    <property type="component" value="Unassembled WGS sequence"/>
</dbReference>
<evidence type="ECO:0000256" key="12">
    <source>
        <dbReference type="ARBA" id="ARBA00023157"/>
    </source>
</evidence>
<dbReference type="PROSITE" id="PS00132">
    <property type="entry name" value="CARBOXYPEPT_ZN_1"/>
    <property type="match status" value="1"/>
</dbReference>
<evidence type="ECO:0000256" key="11">
    <source>
        <dbReference type="ARBA" id="ARBA00023049"/>
    </source>
</evidence>
<keyword evidence="13" id="KW-0325">Glycoprotein</keyword>
<protein>
    <recommendedName>
        <fullName evidence="15">Inactive metallocarboxypeptidase ECM14</fullName>
    </recommendedName>
    <alternativeName>
        <fullName evidence="16">Inactive metallocarboxypeptidase ecm14</fullName>
    </alternativeName>
</protein>
<feature type="signal peptide" evidence="18">
    <location>
        <begin position="1"/>
        <end position="20"/>
    </location>
</feature>
<evidence type="ECO:0000256" key="17">
    <source>
        <dbReference type="PROSITE-ProRule" id="PRU01379"/>
    </source>
</evidence>
<feature type="chain" id="PRO_5020734720" description="Inactive metallocarboxypeptidase ECM14" evidence="18">
    <location>
        <begin position="21"/>
        <end position="491"/>
    </location>
</feature>
<dbReference type="PANTHER" id="PTHR11705">
    <property type="entry name" value="PROTEASE FAMILY M14 CARBOXYPEPTIDASE A,B"/>
    <property type="match status" value="1"/>
</dbReference>
<evidence type="ECO:0000256" key="16">
    <source>
        <dbReference type="ARBA" id="ARBA00026213"/>
    </source>
</evidence>
<reference evidence="20 21" key="1">
    <citation type="submission" date="2019-04" db="EMBL/GenBank/DDBJ databases">
        <title>Comparative genomics and transcriptomics to analyze fruiting body development in filamentous ascomycetes.</title>
        <authorList>
            <consortium name="DOE Joint Genome Institute"/>
            <person name="Lutkenhaus R."/>
            <person name="Traeger S."/>
            <person name="Breuer J."/>
            <person name="Kuo A."/>
            <person name="Lipzen A."/>
            <person name="Pangilinan J."/>
            <person name="Dilworth D."/>
            <person name="Sandor L."/>
            <person name="Poggeler S."/>
            <person name="Barry K."/>
            <person name="Grigoriev I.V."/>
            <person name="Nowrousian M."/>
        </authorList>
    </citation>
    <scope>NUCLEOTIDE SEQUENCE [LARGE SCALE GENOMIC DNA]</scope>
    <source>
        <strain evidence="20 21">CBS 389.68</strain>
    </source>
</reference>
<comment type="caution">
    <text evidence="17">Lacks conserved residue(s) required for the propagation of feature annotation.</text>
</comment>
<keyword evidence="4" id="KW-0964">Secreted</keyword>
<evidence type="ECO:0000256" key="4">
    <source>
        <dbReference type="ARBA" id="ARBA00022525"/>
    </source>
</evidence>
<evidence type="ECO:0000256" key="18">
    <source>
        <dbReference type="SAM" id="SignalP"/>
    </source>
</evidence>
<dbReference type="FunCoup" id="A0A4S2N542">
    <property type="interactions" value="830"/>
</dbReference>
<evidence type="ECO:0000256" key="10">
    <source>
        <dbReference type="ARBA" id="ARBA00022833"/>
    </source>
</evidence>
<dbReference type="AlphaFoldDB" id="A0A4S2N542"/>
<evidence type="ECO:0000259" key="19">
    <source>
        <dbReference type="PROSITE" id="PS52035"/>
    </source>
</evidence>
<keyword evidence="8 18" id="KW-0732">Signal</keyword>
<keyword evidence="21" id="KW-1185">Reference proteome</keyword>
<comment type="cofactor">
    <cofactor evidence="1">
        <name>Zn(2+)</name>
        <dbReference type="ChEBI" id="CHEBI:29105"/>
    </cofactor>
</comment>
<evidence type="ECO:0000256" key="14">
    <source>
        <dbReference type="ARBA" id="ARBA00025210"/>
    </source>
</evidence>
<dbReference type="PRINTS" id="PR00765">
    <property type="entry name" value="CRBOXYPTASEA"/>
</dbReference>
<evidence type="ECO:0000313" key="20">
    <source>
        <dbReference type="EMBL" id="TGZ84340.1"/>
    </source>
</evidence>
<evidence type="ECO:0000256" key="13">
    <source>
        <dbReference type="ARBA" id="ARBA00023180"/>
    </source>
</evidence>
<dbReference type="Gene3D" id="3.40.630.10">
    <property type="entry name" value="Zn peptidases"/>
    <property type="match status" value="1"/>
</dbReference>
<dbReference type="PROSITE" id="PS52035">
    <property type="entry name" value="PEPTIDASE_M14"/>
    <property type="match status" value="1"/>
</dbReference>
<dbReference type="Pfam" id="PF00246">
    <property type="entry name" value="Peptidase_M14"/>
    <property type="match status" value="1"/>
</dbReference>
<dbReference type="InParanoid" id="A0A4S2N542"/>
<dbReference type="GO" id="GO:0005576">
    <property type="term" value="C:extracellular region"/>
    <property type="evidence" value="ECO:0007669"/>
    <property type="project" value="UniProtKB-SubCell"/>
</dbReference>
<evidence type="ECO:0000256" key="15">
    <source>
        <dbReference type="ARBA" id="ARBA00026187"/>
    </source>
</evidence>
<dbReference type="EMBL" id="ML220113">
    <property type="protein sequence ID" value="TGZ84340.1"/>
    <property type="molecule type" value="Genomic_DNA"/>
</dbReference>
<dbReference type="InterPro" id="IPR000834">
    <property type="entry name" value="Peptidase_M14"/>
</dbReference>
<comment type="subcellular location">
    <subcellularLocation>
        <location evidence="2">Secreted</location>
    </subcellularLocation>
</comment>
<organism evidence="20 21">
    <name type="scientific">Ascodesmis nigricans</name>
    <dbReference type="NCBI Taxonomy" id="341454"/>
    <lineage>
        <taxon>Eukaryota</taxon>
        <taxon>Fungi</taxon>
        <taxon>Dikarya</taxon>
        <taxon>Ascomycota</taxon>
        <taxon>Pezizomycotina</taxon>
        <taxon>Pezizomycetes</taxon>
        <taxon>Pezizales</taxon>
        <taxon>Ascodesmidaceae</taxon>
        <taxon>Ascodesmis</taxon>
    </lineage>
</organism>
<evidence type="ECO:0000256" key="1">
    <source>
        <dbReference type="ARBA" id="ARBA00001947"/>
    </source>
</evidence>
<dbReference type="InterPro" id="IPR057246">
    <property type="entry name" value="CARBOXYPEPT_ZN_1"/>
</dbReference>
<keyword evidence="10" id="KW-0862">Zinc</keyword>
<dbReference type="CDD" id="cd03860">
    <property type="entry name" value="M14_CP_A-B_like"/>
    <property type="match status" value="1"/>
</dbReference>
<dbReference type="OrthoDB" id="3626597at2759"/>
<keyword evidence="7" id="KW-0479">Metal-binding</keyword>
<evidence type="ECO:0000256" key="2">
    <source>
        <dbReference type="ARBA" id="ARBA00004613"/>
    </source>
</evidence>
<comment type="similarity">
    <text evidence="3 17">Belongs to the peptidase M14 family.</text>
</comment>
<dbReference type="InterPro" id="IPR036990">
    <property type="entry name" value="M14A-like_propep"/>
</dbReference>
<keyword evidence="11" id="KW-0482">Metalloprotease</keyword>
<comment type="function">
    <text evidence="14">Inactive carboxypeptidase that may play a role in cell wall organization and biogenesis.</text>
</comment>
<gene>
    <name evidence="20" type="ORF">EX30DRAFT_354015</name>
</gene>